<proteinExistence type="inferred from homology"/>
<feature type="domain" description="PapC N-terminal" evidence="11">
    <location>
        <begin position="26"/>
        <end position="161"/>
    </location>
</feature>
<organism evidence="12 13">
    <name type="scientific">Rahnella variigena</name>
    <dbReference type="NCBI Taxonomy" id="574964"/>
    <lineage>
        <taxon>Bacteria</taxon>
        <taxon>Pseudomonadati</taxon>
        <taxon>Pseudomonadota</taxon>
        <taxon>Gammaproteobacteria</taxon>
        <taxon>Enterobacterales</taxon>
        <taxon>Yersiniaceae</taxon>
        <taxon>Rahnella</taxon>
    </lineage>
</organism>
<evidence type="ECO:0000256" key="10">
    <source>
        <dbReference type="SAM" id="MobiDB-lite"/>
    </source>
</evidence>
<keyword evidence="8" id="KW-0472">Membrane</keyword>
<dbReference type="InterPro" id="IPR037224">
    <property type="entry name" value="PapC_N_sf"/>
</dbReference>
<evidence type="ECO:0000313" key="12">
    <source>
        <dbReference type="EMBL" id="RKF66509.1"/>
    </source>
</evidence>
<gene>
    <name evidence="12" type="ORF">CKQ54_24315</name>
</gene>
<evidence type="ECO:0000256" key="2">
    <source>
        <dbReference type="ARBA" id="ARBA00008064"/>
    </source>
</evidence>
<evidence type="ECO:0000256" key="5">
    <source>
        <dbReference type="ARBA" id="ARBA00022558"/>
    </source>
</evidence>
<evidence type="ECO:0000256" key="8">
    <source>
        <dbReference type="ARBA" id="ARBA00023136"/>
    </source>
</evidence>
<evidence type="ECO:0000256" key="9">
    <source>
        <dbReference type="ARBA" id="ARBA00023237"/>
    </source>
</evidence>
<evidence type="ECO:0000256" key="3">
    <source>
        <dbReference type="ARBA" id="ARBA00022448"/>
    </source>
</evidence>
<keyword evidence="13" id="KW-1185">Reference proteome</keyword>
<dbReference type="InterPro" id="IPR025885">
    <property type="entry name" value="PapC_N"/>
</dbReference>
<dbReference type="Proteomes" id="UP000284853">
    <property type="component" value="Unassembled WGS sequence"/>
</dbReference>
<dbReference type="EMBL" id="NSDJ01000002">
    <property type="protein sequence ID" value="RKF66509.1"/>
    <property type="molecule type" value="Genomic_DNA"/>
</dbReference>
<dbReference type="SUPFAM" id="SSF141729">
    <property type="entry name" value="FimD N-terminal domain-like"/>
    <property type="match status" value="1"/>
</dbReference>
<dbReference type="Gene3D" id="3.10.20.410">
    <property type="match status" value="1"/>
</dbReference>
<dbReference type="RefSeq" id="WP_120163383.1">
    <property type="nucleotide sequence ID" value="NZ_NSDJ01000002.1"/>
</dbReference>
<dbReference type="PANTHER" id="PTHR30451:SF21">
    <property type="entry name" value="FIMBRIAL USHER DOMAIN-CONTAINING PROTEIN YDET-RELATED"/>
    <property type="match status" value="1"/>
</dbReference>
<name>A0ABX9PQ93_9GAMM</name>
<keyword evidence="5" id="KW-1029">Fimbrium biogenesis</keyword>
<dbReference type="Gene3D" id="2.60.40.3110">
    <property type="match status" value="1"/>
</dbReference>
<keyword evidence="6" id="KW-0812">Transmembrane</keyword>
<evidence type="ECO:0000313" key="13">
    <source>
        <dbReference type="Proteomes" id="UP000284853"/>
    </source>
</evidence>
<evidence type="ECO:0000259" key="11">
    <source>
        <dbReference type="Pfam" id="PF13954"/>
    </source>
</evidence>
<feature type="compositionally biased region" description="Polar residues" evidence="10">
    <location>
        <begin position="560"/>
        <end position="575"/>
    </location>
</feature>
<dbReference type="Gene3D" id="2.60.40.2610">
    <property type="entry name" value="Outer membrane usher protein FimD, plug domain"/>
    <property type="match status" value="1"/>
</dbReference>
<evidence type="ECO:0000256" key="6">
    <source>
        <dbReference type="ARBA" id="ARBA00022692"/>
    </source>
</evidence>
<comment type="similarity">
    <text evidence="2">Belongs to the fimbrial export usher family.</text>
</comment>
<keyword evidence="9" id="KW-0998">Cell outer membrane</keyword>
<comment type="caution">
    <text evidence="12">The sequence shown here is derived from an EMBL/GenBank/DDBJ whole genome shotgun (WGS) entry which is preliminary data.</text>
</comment>
<sequence>MKIVPCCLILFPISAAHCSRAYGDDFDLSLMEKMDNLRGVDTSVLLKGSQMLAGDYPVALLINSEEFGQITQPFRLTQGSVQPVFTAVQLKARGIATDHAPAGLHPLAAFVDNASVTYDAGSEKLSLTVPQARLTPPSGDIAPQQEWNAGLNAARINYNLNLQRDTGGQSQNTHSVSSTFNNGLNLGNWRLRNDGYFRYQRGQSGHYQSSSSYLTRDIAALKSTFRGGDFFTNGKIFSSVSLRGITLYSSEDMRPDNQRFFMPAISGTARTNATVVIRQNGFVIDQRRVTPGPFAIRDVHSASSSGDLEISVNETDGSVQHFTQAFNAIAALLPPGVFSYELSAGRYRSSGAGSLTPSLYQASAFYGLNNTFTLLAGQQMASRDAFRYQNSGGGLGANLPLLGGMSVLLKRSETSATTTNDAARQGKQLETLFVRTLNQTQSTLSLSWKHKYSADYQEVSDAIGTAQHSAGSLAYHDQYNVQLDQSVKSLTLLLRYTQDRTWNGKKQHSSRIGLTMNRWQSQFQIYYTHQRDLRGSIDNSLTLNVQIPLGESQNHRAGFNSLTGSHGSSQQTASLNGSFLDDNQLSYDASISTQGADNSSNLSGTYSGSAGLVSAGLSQGTGYQQTLIGFQGGVLVHHHGITLSQPLGDTVVLVHTPHTRDLKIENNQNVYTDRWGNAVVPYAVPYRVNDVGLDPSSLNKQIDVPSAVERVVPTQGAIVEADFNARRHDRRFARISDSHRHPLPFGVSVQDASQSPMGTGGAAGVLLADFTHRRWPLTVSRNGHVLCHIAQPSASSVPSDASTLWKLSCL</sequence>
<comment type="subcellular location">
    <subcellularLocation>
        <location evidence="1">Cell outer membrane</location>
        <topology evidence="1">Multi-pass membrane protein</topology>
    </subcellularLocation>
</comment>
<keyword evidence="4" id="KW-1134">Transmembrane beta strand</keyword>
<accession>A0ABX9PQ93</accession>
<dbReference type="GeneID" id="302711928"/>
<dbReference type="Pfam" id="PF00577">
    <property type="entry name" value="Usher"/>
    <property type="match status" value="1"/>
</dbReference>
<keyword evidence="7" id="KW-0732">Signal</keyword>
<dbReference type="InterPro" id="IPR000015">
    <property type="entry name" value="Fimb_usher"/>
</dbReference>
<dbReference type="PANTHER" id="PTHR30451">
    <property type="entry name" value="OUTER MEMBRANE USHER PROTEIN"/>
    <property type="match status" value="1"/>
</dbReference>
<evidence type="ECO:0000256" key="4">
    <source>
        <dbReference type="ARBA" id="ARBA00022452"/>
    </source>
</evidence>
<evidence type="ECO:0000256" key="1">
    <source>
        <dbReference type="ARBA" id="ARBA00004571"/>
    </source>
</evidence>
<dbReference type="InterPro" id="IPR042186">
    <property type="entry name" value="FimD_plug_dom"/>
</dbReference>
<feature type="region of interest" description="Disordered" evidence="10">
    <location>
        <begin position="556"/>
        <end position="575"/>
    </location>
</feature>
<keyword evidence="3" id="KW-0813">Transport</keyword>
<reference evidence="12 13" key="1">
    <citation type="submission" date="2017-08" db="EMBL/GenBank/DDBJ databases">
        <title>Comparative genomics of bacteria isolated from necrotic lesions of AOD affected trees.</title>
        <authorList>
            <person name="Doonan J."/>
            <person name="Denman S."/>
            <person name="Mcdonald J.E."/>
        </authorList>
    </citation>
    <scope>NUCLEOTIDE SEQUENCE [LARGE SCALE GENOMIC DNA]</scope>
    <source>
        <strain evidence="12 13">CIP 105588</strain>
    </source>
</reference>
<dbReference type="Pfam" id="PF13954">
    <property type="entry name" value="PapC_N"/>
    <property type="match status" value="1"/>
</dbReference>
<evidence type="ECO:0000256" key="7">
    <source>
        <dbReference type="ARBA" id="ARBA00022729"/>
    </source>
</evidence>
<protein>
    <recommendedName>
        <fullName evidence="11">PapC N-terminal domain-containing protein</fullName>
    </recommendedName>
</protein>